<dbReference type="AlphaFoldDB" id="A0A0H2RHV8"/>
<feature type="compositionally biased region" description="Low complexity" evidence="1">
    <location>
        <begin position="358"/>
        <end position="368"/>
    </location>
</feature>
<feature type="compositionally biased region" description="Basic residues" evidence="1">
    <location>
        <begin position="339"/>
        <end position="351"/>
    </location>
</feature>
<feature type="compositionally biased region" description="Basic and acidic residues" evidence="1">
    <location>
        <begin position="283"/>
        <end position="300"/>
    </location>
</feature>
<feature type="region of interest" description="Disordered" evidence="1">
    <location>
        <begin position="283"/>
        <end position="311"/>
    </location>
</feature>
<proteinExistence type="predicted"/>
<feature type="region of interest" description="Disordered" evidence="1">
    <location>
        <begin position="323"/>
        <end position="372"/>
    </location>
</feature>
<gene>
    <name evidence="2" type="ORF">SCHPADRAFT_942262</name>
</gene>
<dbReference type="Gene3D" id="3.80.10.10">
    <property type="entry name" value="Ribonuclease Inhibitor"/>
    <property type="match status" value="1"/>
</dbReference>
<evidence type="ECO:0000313" key="3">
    <source>
        <dbReference type="Proteomes" id="UP000053477"/>
    </source>
</evidence>
<name>A0A0H2RHV8_9AGAM</name>
<evidence type="ECO:0000256" key="1">
    <source>
        <dbReference type="SAM" id="MobiDB-lite"/>
    </source>
</evidence>
<dbReference type="Proteomes" id="UP000053477">
    <property type="component" value="Unassembled WGS sequence"/>
</dbReference>
<organism evidence="2 3">
    <name type="scientific">Schizopora paradoxa</name>
    <dbReference type="NCBI Taxonomy" id="27342"/>
    <lineage>
        <taxon>Eukaryota</taxon>
        <taxon>Fungi</taxon>
        <taxon>Dikarya</taxon>
        <taxon>Basidiomycota</taxon>
        <taxon>Agaricomycotina</taxon>
        <taxon>Agaricomycetes</taxon>
        <taxon>Hymenochaetales</taxon>
        <taxon>Schizoporaceae</taxon>
        <taxon>Schizopora</taxon>
    </lineage>
</organism>
<protein>
    <submittedName>
        <fullName evidence="2">Uncharacterized protein</fullName>
    </submittedName>
</protein>
<accession>A0A0H2RHV8</accession>
<feature type="compositionally biased region" description="Low complexity" evidence="1">
    <location>
        <begin position="323"/>
        <end position="334"/>
    </location>
</feature>
<dbReference type="OrthoDB" id="3365698at2759"/>
<evidence type="ECO:0000313" key="2">
    <source>
        <dbReference type="EMBL" id="KLO11207.1"/>
    </source>
</evidence>
<dbReference type="InParanoid" id="A0A0H2RHV8"/>
<dbReference type="InterPro" id="IPR032675">
    <property type="entry name" value="LRR_dom_sf"/>
</dbReference>
<sequence>MRMLPSERGLEWLDVPPDSDSPLLEFWKSVGVDQELPFIFTLSPDTLLDIFTRILPSSTVDSNVMTNEGSAHKYFSTMAPYNVSRVCRYWRQFVFASPSLWHRFALLSFRDPSNIILKNAISHLTLHLEKSHDMPIFCAISMIGCYASIYTVDVLQEMERHQKRWRKVKLWFDSVPSIFYRGSYLDNDCDKRERIDHDDEDDDHYQLEPQEDYFQGGVAPPPGLMPTDGFVTDDVDDAYTSDVSNDFNEVEQQENIPQGGGVVAVPPPGTPAIDAFITDEVHDDAHPDTENPNAVEHEENTPQEDVNPPVDEDDVLTAISLDSLSISDSDSDSGSGNGRGHRKFLPRRLPRLRPEVDSSSGSPTSVISPAGSPASNADLELLAPAPAPATYDTYVSPRLFTEELIQLEELSLNNAHVFRLQSTKDNIQPGLIHSLRRLTLEMSEDCKKLAQWLQIAPNLEELNVAFYSSDTARHEFFADQPICLEHLQKINITRGLRRDWDSHQLHSAAKAGVFVMRYLTCPALTRLSVRLGGDECVQHLLEFFTRSSPPLQTLDLHIIDRPSTGDGGQFLLLTRINEALTHLPTITTFRLASRSIDNVGLLLEALQSRATPLLPSLEHLEFLFACAQPSQFVDLVRSRWRVPRTRTLRTLILEQCLTRRYGPRLPLFSSKKDPLQLPSEWVGVKEFMQEGMRFEVI</sequence>
<dbReference type="EMBL" id="KQ086006">
    <property type="protein sequence ID" value="KLO11207.1"/>
    <property type="molecule type" value="Genomic_DNA"/>
</dbReference>
<dbReference type="SUPFAM" id="SSF52047">
    <property type="entry name" value="RNI-like"/>
    <property type="match status" value="1"/>
</dbReference>
<keyword evidence="3" id="KW-1185">Reference proteome</keyword>
<reference evidence="2 3" key="1">
    <citation type="submission" date="2015-04" db="EMBL/GenBank/DDBJ databases">
        <title>Complete genome sequence of Schizopora paradoxa KUC8140, a cosmopolitan wood degrader in East Asia.</title>
        <authorList>
            <consortium name="DOE Joint Genome Institute"/>
            <person name="Min B."/>
            <person name="Park H."/>
            <person name="Jang Y."/>
            <person name="Kim J.-J."/>
            <person name="Kim K.H."/>
            <person name="Pangilinan J."/>
            <person name="Lipzen A."/>
            <person name="Riley R."/>
            <person name="Grigoriev I.V."/>
            <person name="Spatafora J.W."/>
            <person name="Choi I.-G."/>
        </authorList>
    </citation>
    <scope>NUCLEOTIDE SEQUENCE [LARGE SCALE GENOMIC DNA]</scope>
    <source>
        <strain evidence="2 3">KUC8140</strain>
    </source>
</reference>